<dbReference type="SUPFAM" id="SSF53807">
    <property type="entry name" value="Helical backbone' metal receptor"/>
    <property type="match status" value="1"/>
</dbReference>
<keyword evidence="7" id="KW-1185">Reference proteome</keyword>
<dbReference type="PANTHER" id="PTHR30532">
    <property type="entry name" value="IRON III DICITRATE-BINDING PERIPLASMIC PROTEIN"/>
    <property type="match status" value="1"/>
</dbReference>
<dbReference type="PANTHER" id="PTHR30532:SF24">
    <property type="entry name" value="FERRIC ENTEROBACTIN-BINDING PERIPLASMIC PROTEIN FEPB"/>
    <property type="match status" value="1"/>
</dbReference>
<evidence type="ECO:0000259" key="5">
    <source>
        <dbReference type="PROSITE" id="PS50983"/>
    </source>
</evidence>
<dbReference type="AlphaFoldDB" id="K9WDP2"/>
<dbReference type="EMBL" id="CP003630">
    <property type="protein sequence ID" value="AFZ17622.1"/>
    <property type="molecule type" value="Genomic_DNA"/>
</dbReference>
<proteinExistence type="inferred from homology"/>
<gene>
    <name evidence="6" type="ORF">Mic7113_1762</name>
</gene>
<feature type="domain" description="Fe/B12 periplasmic-binding" evidence="5">
    <location>
        <begin position="83"/>
        <end position="370"/>
    </location>
</feature>
<comment type="similarity">
    <text evidence="2">Belongs to the bacterial solute-binding protein 8 family.</text>
</comment>
<accession>K9WDP2</accession>
<organism evidence="6 7">
    <name type="scientific">Allocoleopsis franciscana PCC 7113</name>
    <dbReference type="NCBI Taxonomy" id="1173027"/>
    <lineage>
        <taxon>Bacteria</taxon>
        <taxon>Bacillati</taxon>
        <taxon>Cyanobacteriota</taxon>
        <taxon>Cyanophyceae</taxon>
        <taxon>Coleofasciculales</taxon>
        <taxon>Coleofasciculaceae</taxon>
        <taxon>Allocoleopsis</taxon>
        <taxon>Allocoleopsis franciscana</taxon>
    </lineage>
</organism>
<evidence type="ECO:0000256" key="4">
    <source>
        <dbReference type="ARBA" id="ARBA00022729"/>
    </source>
</evidence>
<reference evidence="6 7" key="1">
    <citation type="submission" date="2012-06" db="EMBL/GenBank/DDBJ databases">
        <title>Finished chromosome of genome of Microcoleus sp. PCC 7113.</title>
        <authorList>
            <consortium name="US DOE Joint Genome Institute"/>
            <person name="Gugger M."/>
            <person name="Coursin T."/>
            <person name="Rippka R."/>
            <person name="Tandeau De Marsac N."/>
            <person name="Huntemann M."/>
            <person name="Wei C.-L."/>
            <person name="Han J."/>
            <person name="Detter J.C."/>
            <person name="Han C."/>
            <person name="Tapia R."/>
            <person name="Chen A."/>
            <person name="Kyrpides N."/>
            <person name="Mavromatis K."/>
            <person name="Markowitz V."/>
            <person name="Szeto E."/>
            <person name="Ivanova N."/>
            <person name="Pagani I."/>
            <person name="Pati A."/>
            <person name="Goodwin L."/>
            <person name="Nordberg H.P."/>
            <person name="Cantor M.N."/>
            <person name="Hua S.X."/>
            <person name="Woyke T."/>
            <person name="Kerfeld C.A."/>
        </authorList>
    </citation>
    <scope>NUCLEOTIDE SEQUENCE [LARGE SCALE GENOMIC DNA]</scope>
    <source>
        <strain evidence="6 7">PCC 7113</strain>
    </source>
</reference>
<dbReference type="GO" id="GO:1901678">
    <property type="term" value="P:iron coordination entity transport"/>
    <property type="evidence" value="ECO:0007669"/>
    <property type="project" value="UniProtKB-ARBA"/>
</dbReference>
<sequence length="370" mass="40479">MARGDWESRIFTHEVEMRTKNQFIKLLVLAVLTAFVVAACNGTANKLTADDDNPLIRSSATSANCRTIEHQMGETEVCGQPQRIVVLGPSVLELLLALDVQPTGFADQVTWHRGNYDNPGQQIPYLGSRVTSQLKNVGSVSEPSIEAILSVQPDLILGTQYNANQYKVFSKIAPTLLLSRNDNDIEKSLRAIAKAVGKSDQAEQLLTKTQQQIASARETFARTVATHRKVLLLSAVKWEELYLGDSNFGLCSSLLEALGFQLVTPPGLNLSKPDTPVPISLEILPQLNAADSVIMFGGNFSELNNTNNFEAHQLSHLKQAWANNAIAQSLNASKTGRVYFIAGYLCRGFPGPIGTELYLEELEKQLLSPS</sequence>
<dbReference type="Gene3D" id="3.40.50.1980">
    <property type="entry name" value="Nitrogenase molybdenum iron protein domain"/>
    <property type="match status" value="2"/>
</dbReference>
<dbReference type="InterPro" id="IPR051313">
    <property type="entry name" value="Bact_iron-sidero_bind"/>
</dbReference>
<protein>
    <submittedName>
        <fullName evidence="6">ABC-type Fe3+-hydroxamate transport system, periplasmic component</fullName>
    </submittedName>
</protein>
<dbReference type="eggNOG" id="COG0614">
    <property type="taxonomic scope" value="Bacteria"/>
</dbReference>
<evidence type="ECO:0000256" key="1">
    <source>
        <dbReference type="ARBA" id="ARBA00004196"/>
    </source>
</evidence>
<dbReference type="KEGG" id="mic:Mic7113_1762"/>
<dbReference type="Proteomes" id="UP000010471">
    <property type="component" value="Chromosome"/>
</dbReference>
<dbReference type="Pfam" id="PF01497">
    <property type="entry name" value="Peripla_BP_2"/>
    <property type="match status" value="1"/>
</dbReference>
<evidence type="ECO:0000313" key="7">
    <source>
        <dbReference type="Proteomes" id="UP000010471"/>
    </source>
</evidence>
<evidence type="ECO:0000256" key="3">
    <source>
        <dbReference type="ARBA" id="ARBA00022448"/>
    </source>
</evidence>
<name>K9WDP2_9CYAN</name>
<comment type="subcellular location">
    <subcellularLocation>
        <location evidence="1">Cell envelope</location>
    </subcellularLocation>
</comment>
<evidence type="ECO:0000313" key="6">
    <source>
        <dbReference type="EMBL" id="AFZ17622.1"/>
    </source>
</evidence>
<dbReference type="InterPro" id="IPR002491">
    <property type="entry name" value="ABC_transptr_periplasmic_BD"/>
</dbReference>
<dbReference type="STRING" id="1173027.Mic7113_1762"/>
<dbReference type="PROSITE" id="PS50983">
    <property type="entry name" value="FE_B12_PBP"/>
    <property type="match status" value="1"/>
</dbReference>
<keyword evidence="4" id="KW-0732">Signal</keyword>
<dbReference type="HOGENOM" id="CLU_038034_0_2_3"/>
<keyword evidence="3" id="KW-0813">Transport</keyword>
<dbReference type="CDD" id="cd01146">
    <property type="entry name" value="FhuD"/>
    <property type="match status" value="1"/>
</dbReference>
<evidence type="ECO:0000256" key="2">
    <source>
        <dbReference type="ARBA" id="ARBA00008814"/>
    </source>
</evidence>
<dbReference type="GO" id="GO:0030288">
    <property type="term" value="C:outer membrane-bounded periplasmic space"/>
    <property type="evidence" value="ECO:0007669"/>
    <property type="project" value="TreeGrafter"/>
</dbReference>